<protein>
    <submittedName>
        <fullName evidence="1">Uncharacterized protein</fullName>
    </submittedName>
</protein>
<organism evidence="1 2">
    <name type="scientific">Xanthomonas bromi</name>
    <dbReference type="NCBI Taxonomy" id="56449"/>
    <lineage>
        <taxon>Bacteria</taxon>
        <taxon>Pseudomonadati</taxon>
        <taxon>Pseudomonadota</taxon>
        <taxon>Gammaproteobacteria</taxon>
        <taxon>Lysobacterales</taxon>
        <taxon>Lysobacteraceae</taxon>
        <taxon>Xanthomonas</taxon>
    </lineage>
</organism>
<reference evidence="1 2" key="1">
    <citation type="submission" date="2016-08" db="EMBL/GenBank/DDBJ databases">
        <title>Evolution of the type three secretion system and type three effector repertoires in Xanthomonas.</title>
        <authorList>
            <person name="Merda D."/>
            <person name="Briand M."/>
            <person name="Bosis E."/>
            <person name="Rousseau C."/>
            <person name="Portier P."/>
            <person name="Jacques M.-A."/>
            <person name="Fischer-Le Saux M."/>
        </authorList>
    </citation>
    <scope>NUCLEOTIDE SEQUENCE [LARGE SCALE GENOMIC DNA]</scope>
    <source>
        <strain evidence="1 2">CFBP1976</strain>
    </source>
</reference>
<comment type="caution">
    <text evidence="1">The sequence shown here is derived from an EMBL/GenBank/DDBJ whole genome shotgun (WGS) entry which is preliminary data.</text>
</comment>
<evidence type="ECO:0000313" key="2">
    <source>
        <dbReference type="Proteomes" id="UP000239710"/>
    </source>
</evidence>
<dbReference type="EMBL" id="MDCE01000006">
    <property type="protein sequence ID" value="PPV07743.1"/>
    <property type="molecule type" value="Genomic_DNA"/>
</dbReference>
<proteinExistence type="predicted"/>
<sequence length="188" mass="21031">MTARQSPFDAAIQAVTATNAAIWYAIAGVRCMRKARDAGIPFELMSDGDNVATEPFPGLGVNCTFKVYAEQVRKRVQEVVRYTARQAIVEISDALWRDASASDLKLSHENAPAVVLLRALRNAYSHRRDDRAFGNAKLPLRWRQLDLVPGMRGLTVSETIFLDEQLWLINEVIYLLDPGSALTTQVQR</sequence>
<gene>
    <name evidence="1" type="ORF">XbrCFBP1976_05465</name>
</gene>
<name>A0ABX5BSN2_9XANT</name>
<keyword evidence="2" id="KW-1185">Reference proteome</keyword>
<dbReference type="Proteomes" id="UP000239710">
    <property type="component" value="Unassembled WGS sequence"/>
</dbReference>
<evidence type="ECO:0000313" key="1">
    <source>
        <dbReference type="EMBL" id="PPV07743.1"/>
    </source>
</evidence>
<accession>A0ABX5BSN2</accession>